<reference evidence="1" key="1">
    <citation type="submission" date="2023-04" db="EMBL/GenBank/DDBJ databases">
        <title>Draft Genome sequencing of Naganishia species isolated from polar environments using Oxford Nanopore Technology.</title>
        <authorList>
            <person name="Leo P."/>
            <person name="Venkateswaran K."/>
        </authorList>
    </citation>
    <scope>NUCLEOTIDE SEQUENCE</scope>
    <source>
        <strain evidence="1">DBVPG 5303</strain>
    </source>
</reference>
<evidence type="ECO:0000313" key="1">
    <source>
        <dbReference type="EMBL" id="KAJ9119997.1"/>
    </source>
</evidence>
<comment type="caution">
    <text evidence="1">The sequence shown here is derived from an EMBL/GenBank/DDBJ whole genome shotgun (WGS) entry which is preliminary data.</text>
</comment>
<dbReference type="EMBL" id="JASBWV010000022">
    <property type="protein sequence ID" value="KAJ9119997.1"/>
    <property type="molecule type" value="Genomic_DNA"/>
</dbReference>
<accession>A0ACC2X9M6</accession>
<evidence type="ECO:0000313" key="2">
    <source>
        <dbReference type="Proteomes" id="UP001234202"/>
    </source>
</evidence>
<dbReference type="Proteomes" id="UP001234202">
    <property type="component" value="Unassembled WGS sequence"/>
</dbReference>
<keyword evidence="2" id="KW-1185">Reference proteome</keyword>
<gene>
    <name evidence="1" type="ORF">QFC24_005480</name>
</gene>
<sequence length="591" mass="63440">MAKQNKNKNKAAKLKAFRLQPTTSTSTITTIATANTTNQPELGIEPEDLEIAIDVLNTLVDEPEALSGQRYKKLKSAGWDFARVLQEQGAAAGAATASIHSKISHLLSLSLYRQALVLLFDLYINKTPTKLGSLQRWVRECDATSRPGRTLTPEEEEERNMVLKCLDMVLRVCGGGEQSVSEKLVEDLEDAEADAVQGRQGVLKRMKPWDVRTALDPASGNKLQEEVPLWDLIQQGFTATAKSTVPSFYAIQTTPGDQRRPPNIYDSTVFASTSTPSSSSPIPFPACSQPAFSIPHPAIPSLKLLPNILSPETCQAIIQTANTLGWEADQAAGGSAVDKTSVLAHNVVWLADEAFVGELFERIRPFVEERVNGGRVRGINRRFRVYRYGPKQPHIDGAWPAAGIDAETGEYLHDSSPSDDPLWSRFTLLIYLNSDINTTPSAPSVPGATTFFLPSPQSIGNMLSFRIAPVQGAVLVFPHGDAKGSLLHEGSPVGEGGWKVVIRTDLLYEAQGFGEFAPGKKDKEAGTSAAAGKKRKLVVDASAGADDGINKIAKVVKEDGKGGVEQVLAKVALPVAVGTQNGGDALEGIGG</sequence>
<organism evidence="1 2">
    <name type="scientific">Naganishia onofrii</name>
    <dbReference type="NCBI Taxonomy" id="1851511"/>
    <lineage>
        <taxon>Eukaryota</taxon>
        <taxon>Fungi</taxon>
        <taxon>Dikarya</taxon>
        <taxon>Basidiomycota</taxon>
        <taxon>Agaricomycotina</taxon>
        <taxon>Tremellomycetes</taxon>
        <taxon>Filobasidiales</taxon>
        <taxon>Filobasidiaceae</taxon>
        <taxon>Naganishia</taxon>
    </lineage>
</organism>
<proteinExistence type="predicted"/>
<name>A0ACC2X9M6_9TREE</name>
<protein>
    <submittedName>
        <fullName evidence="1">Uncharacterized protein</fullName>
    </submittedName>
</protein>